<dbReference type="Proteomes" id="UP000673375">
    <property type="component" value="Unassembled WGS sequence"/>
</dbReference>
<organism evidence="1 2">
    <name type="scientific">Enterococcus larvae</name>
    <dbReference type="NCBI Taxonomy" id="2794352"/>
    <lineage>
        <taxon>Bacteria</taxon>
        <taxon>Bacillati</taxon>
        <taxon>Bacillota</taxon>
        <taxon>Bacilli</taxon>
        <taxon>Lactobacillales</taxon>
        <taxon>Enterococcaceae</taxon>
        <taxon>Enterococcus</taxon>
    </lineage>
</organism>
<dbReference type="EMBL" id="JAEDXU010000006">
    <property type="protein sequence ID" value="MBP1047104.1"/>
    <property type="molecule type" value="Genomic_DNA"/>
</dbReference>
<protein>
    <submittedName>
        <fullName evidence="1">Uncharacterized protein</fullName>
    </submittedName>
</protein>
<accession>A0ABS4CKU0</accession>
<evidence type="ECO:0000313" key="1">
    <source>
        <dbReference type="EMBL" id="MBP1047104.1"/>
    </source>
</evidence>
<evidence type="ECO:0000313" key="2">
    <source>
        <dbReference type="Proteomes" id="UP000673375"/>
    </source>
</evidence>
<proteinExistence type="predicted"/>
<comment type="caution">
    <text evidence="1">The sequence shown here is derived from an EMBL/GenBank/DDBJ whole genome shotgun (WGS) entry which is preliminary data.</text>
</comment>
<gene>
    <name evidence="1" type="ORF">I6N96_12555</name>
</gene>
<reference evidence="1 2" key="1">
    <citation type="submission" date="2020-12" db="EMBL/GenBank/DDBJ databases">
        <title>Vagococcus allomyrinae sp. nov. and Enterococcus lavae sp. nov., isolated from the larvae of Allomyrina dichotoma.</title>
        <authorList>
            <person name="Lee S.D."/>
        </authorList>
    </citation>
    <scope>NUCLEOTIDE SEQUENCE [LARGE SCALE GENOMIC DNA]</scope>
    <source>
        <strain evidence="1 2">BWM-S5</strain>
    </source>
</reference>
<dbReference type="RefSeq" id="WP_209557886.1">
    <property type="nucleotide sequence ID" value="NZ_JAEDXU010000006.1"/>
</dbReference>
<name>A0ABS4CKU0_9ENTE</name>
<keyword evidence="2" id="KW-1185">Reference proteome</keyword>
<sequence length="73" mass="8440">MSEEIEGLKNILSRYSLSHIHYGEKMLKEEQIVVPSFHFEEEGLSGFSFIADINAKTAYHATLSTNQRFIYIE</sequence>